<accession>A0A1L9X136</accession>
<keyword evidence="2" id="KW-1185">Reference proteome</keyword>
<evidence type="ECO:0000313" key="1">
    <source>
        <dbReference type="EMBL" id="OJK01828.1"/>
    </source>
</evidence>
<name>A0A1L9X136_ASPA1</name>
<dbReference type="STRING" id="690307.A0A1L9X136"/>
<dbReference type="VEuPathDB" id="FungiDB:ASPACDRAFT_42093"/>
<sequence length="157" mass="17773">MASDAAGPLDLSREVEKPGPPIVLQKWKASPPQNAPLFDFRLIFSGAISSGYGFLACPPSQSPDQEVEVQVEWDLTHAPPMTRAIWIFGEGPNPVCRTMTYAEIQATYFMVGRVSSHGDERFGMYWMGDPTFDAHLMAEFFNDQEDPYRIFIRYNPY</sequence>
<dbReference type="EMBL" id="KV878974">
    <property type="protein sequence ID" value="OJK01828.1"/>
    <property type="molecule type" value="Genomic_DNA"/>
</dbReference>
<dbReference type="Proteomes" id="UP000184546">
    <property type="component" value="Unassembled WGS sequence"/>
</dbReference>
<proteinExistence type="predicted"/>
<evidence type="ECO:0000313" key="2">
    <source>
        <dbReference type="Proteomes" id="UP000184546"/>
    </source>
</evidence>
<dbReference type="GeneID" id="30974859"/>
<protein>
    <submittedName>
        <fullName evidence="1">Uncharacterized protein</fullName>
    </submittedName>
</protein>
<gene>
    <name evidence="1" type="ORF">ASPACDRAFT_42093</name>
</gene>
<dbReference type="RefSeq" id="XP_020058167.1">
    <property type="nucleotide sequence ID" value="XM_020201045.1"/>
</dbReference>
<dbReference type="AlphaFoldDB" id="A0A1L9X136"/>
<organism evidence="1 2">
    <name type="scientific">Aspergillus aculeatus (strain ATCC 16872 / CBS 172.66 / WB 5094)</name>
    <dbReference type="NCBI Taxonomy" id="690307"/>
    <lineage>
        <taxon>Eukaryota</taxon>
        <taxon>Fungi</taxon>
        <taxon>Dikarya</taxon>
        <taxon>Ascomycota</taxon>
        <taxon>Pezizomycotina</taxon>
        <taxon>Eurotiomycetes</taxon>
        <taxon>Eurotiomycetidae</taxon>
        <taxon>Eurotiales</taxon>
        <taxon>Aspergillaceae</taxon>
        <taxon>Aspergillus</taxon>
        <taxon>Aspergillus subgen. Circumdati</taxon>
    </lineage>
</organism>
<reference evidence="2" key="1">
    <citation type="journal article" date="2017" name="Genome Biol.">
        <title>Comparative genomics reveals high biological diversity and specific adaptations in the industrially and medically important fungal genus Aspergillus.</title>
        <authorList>
            <person name="de Vries R.P."/>
            <person name="Riley R."/>
            <person name="Wiebenga A."/>
            <person name="Aguilar-Osorio G."/>
            <person name="Amillis S."/>
            <person name="Uchima C.A."/>
            <person name="Anderluh G."/>
            <person name="Asadollahi M."/>
            <person name="Askin M."/>
            <person name="Barry K."/>
            <person name="Battaglia E."/>
            <person name="Bayram O."/>
            <person name="Benocci T."/>
            <person name="Braus-Stromeyer S.A."/>
            <person name="Caldana C."/>
            <person name="Canovas D."/>
            <person name="Cerqueira G.C."/>
            <person name="Chen F."/>
            <person name="Chen W."/>
            <person name="Choi C."/>
            <person name="Clum A."/>
            <person name="Dos Santos R.A."/>
            <person name="Damasio A.R."/>
            <person name="Diallinas G."/>
            <person name="Emri T."/>
            <person name="Fekete E."/>
            <person name="Flipphi M."/>
            <person name="Freyberg S."/>
            <person name="Gallo A."/>
            <person name="Gournas C."/>
            <person name="Habgood R."/>
            <person name="Hainaut M."/>
            <person name="Harispe M.L."/>
            <person name="Henrissat B."/>
            <person name="Hilden K.S."/>
            <person name="Hope R."/>
            <person name="Hossain A."/>
            <person name="Karabika E."/>
            <person name="Karaffa L."/>
            <person name="Karanyi Z."/>
            <person name="Krasevec N."/>
            <person name="Kuo A."/>
            <person name="Kusch H."/>
            <person name="LaButti K."/>
            <person name="Lagendijk E.L."/>
            <person name="Lapidus A."/>
            <person name="Levasseur A."/>
            <person name="Lindquist E."/>
            <person name="Lipzen A."/>
            <person name="Logrieco A.F."/>
            <person name="MacCabe A."/>
            <person name="Maekelae M.R."/>
            <person name="Malavazi I."/>
            <person name="Melin P."/>
            <person name="Meyer V."/>
            <person name="Mielnichuk N."/>
            <person name="Miskei M."/>
            <person name="Molnar A.P."/>
            <person name="Mule G."/>
            <person name="Ngan C.Y."/>
            <person name="Orejas M."/>
            <person name="Orosz E."/>
            <person name="Ouedraogo J.P."/>
            <person name="Overkamp K.M."/>
            <person name="Park H.-S."/>
            <person name="Perrone G."/>
            <person name="Piumi F."/>
            <person name="Punt P.J."/>
            <person name="Ram A.F."/>
            <person name="Ramon A."/>
            <person name="Rauscher S."/>
            <person name="Record E."/>
            <person name="Riano-Pachon D.M."/>
            <person name="Robert V."/>
            <person name="Roehrig J."/>
            <person name="Ruller R."/>
            <person name="Salamov A."/>
            <person name="Salih N.S."/>
            <person name="Samson R.A."/>
            <person name="Sandor E."/>
            <person name="Sanguinetti M."/>
            <person name="Schuetze T."/>
            <person name="Sepcic K."/>
            <person name="Shelest E."/>
            <person name="Sherlock G."/>
            <person name="Sophianopoulou V."/>
            <person name="Squina F.M."/>
            <person name="Sun H."/>
            <person name="Susca A."/>
            <person name="Todd R.B."/>
            <person name="Tsang A."/>
            <person name="Unkles S.E."/>
            <person name="van de Wiele N."/>
            <person name="van Rossen-Uffink D."/>
            <person name="Oliveira J.V."/>
            <person name="Vesth T.C."/>
            <person name="Visser J."/>
            <person name="Yu J.-H."/>
            <person name="Zhou M."/>
            <person name="Andersen M.R."/>
            <person name="Archer D.B."/>
            <person name="Baker S.E."/>
            <person name="Benoit I."/>
            <person name="Brakhage A.A."/>
            <person name="Braus G.H."/>
            <person name="Fischer R."/>
            <person name="Frisvad J.C."/>
            <person name="Goldman G.H."/>
            <person name="Houbraken J."/>
            <person name="Oakley B."/>
            <person name="Pocsi I."/>
            <person name="Scazzocchio C."/>
            <person name="Seiboth B."/>
            <person name="vanKuyk P.A."/>
            <person name="Wortman J."/>
            <person name="Dyer P.S."/>
            <person name="Grigoriev I.V."/>
        </authorList>
    </citation>
    <scope>NUCLEOTIDE SEQUENCE [LARGE SCALE GENOMIC DNA]</scope>
    <source>
        <strain evidence="2">ATCC 16872 / CBS 172.66 / WB 5094</strain>
    </source>
</reference>
<dbReference type="OrthoDB" id="626167at2759"/>